<accession>A0AAV4RW66</accession>
<dbReference type="AlphaFoldDB" id="A0AAV4RW66"/>
<protein>
    <submittedName>
        <fullName evidence="1">Uncharacterized protein</fullName>
    </submittedName>
</protein>
<name>A0AAV4RW66_CAEEX</name>
<evidence type="ECO:0000313" key="1">
    <source>
        <dbReference type="EMBL" id="GIY25894.1"/>
    </source>
</evidence>
<organism evidence="1 2">
    <name type="scientific">Caerostris extrusa</name>
    <name type="common">Bark spider</name>
    <name type="synonym">Caerostris bankana</name>
    <dbReference type="NCBI Taxonomy" id="172846"/>
    <lineage>
        <taxon>Eukaryota</taxon>
        <taxon>Metazoa</taxon>
        <taxon>Ecdysozoa</taxon>
        <taxon>Arthropoda</taxon>
        <taxon>Chelicerata</taxon>
        <taxon>Arachnida</taxon>
        <taxon>Araneae</taxon>
        <taxon>Araneomorphae</taxon>
        <taxon>Entelegynae</taxon>
        <taxon>Araneoidea</taxon>
        <taxon>Araneidae</taxon>
        <taxon>Caerostris</taxon>
    </lineage>
</organism>
<keyword evidence="2" id="KW-1185">Reference proteome</keyword>
<evidence type="ECO:0000313" key="2">
    <source>
        <dbReference type="Proteomes" id="UP001054945"/>
    </source>
</evidence>
<proteinExistence type="predicted"/>
<comment type="caution">
    <text evidence="1">The sequence shown here is derived from an EMBL/GenBank/DDBJ whole genome shotgun (WGS) entry which is preliminary data.</text>
</comment>
<sequence length="93" mass="10446">MKEIVFRGVCTGLSLSLSAVFVFAAFDSDLIAVARRILGAGRCGCLITARGGNWGTISPRRQYWRETERDKKDMYGFTSEVLEIVIFIYNSML</sequence>
<reference evidence="1 2" key="1">
    <citation type="submission" date="2021-06" db="EMBL/GenBank/DDBJ databases">
        <title>Caerostris extrusa draft genome.</title>
        <authorList>
            <person name="Kono N."/>
            <person name="Arakawa K."/>
        </authorList>
    </citation>
    <scope>NUCLEOTIDE SEQUENCE [LARGE SCALE GENOMIC DNA]</scope>
</reference>
<dbReference type="Proteomes" id="UP001054945">
    <property type="component" value="Unassembled WGS sequence"/>
</dbReference>
<dbReference type="EMBL" id="BPLR01008599">
    <property type="protein sequence ID" value="GIY25894.1"/>
    <property type="molecule type" value="Genomic_DNA"/>
</dbReference>
<gene>
    <name evidence="1" type="ORF">CEXT_236421</name>
</gene>